<proteinExistence type="predicted"/>
<dbReference type="EMBL" id="QQRQ01000024">
    <property type="protein sequence ID" value="RFT05879.1"/>
    <property type="molecule type" value="Genomic_DNA"/>
</dbReference>
<protein>
    <submittedName>
        <fullName evidence="6">NAD(P)/FAD-dependent oxidoreductase</fullName>
    </submittedName>
</protein>
<evidence type="ECO:0000256" key="2">
    <source>
        <dbReference type="ARBA" id="ARBA00022630"/>
    </source>
</evidence>
<keyword evidence="2" id="KW-0285">Flavoprotein</keyword>
<dbReference type="AlphaFoldDB" id="A0A3E2B1L6"/>
<feature type="domain" description="RsdA/BaiN/AoA(So)-like insert" evidence="5">
    <location>
        <begin position="192"/>
        <end position="352"/>
    </location>
</feature>
<dbReference type="OrthoDB" id="9773233at2"/>
<evidence type="ECO:0000256" key="3">
    <source>
        <dbReference type="ARBA" id="ARBA00022827"/>
    </source>
</evidence>
<dbReference type="PANTHER" id="PTHR42887:SF2">
    <property type="entry name" value="OS12G0638800 PROTEIN"/>
    <property type="match status" value="1"/>
</dbReference>
<dbReference type="InterPro" id="IPR004792">
    <property type="entry name" value="BaiN-like"/>
</dbReference>
<gene>
    <name evidence="6" type="ORF">DV520_10400</name>
</gene>
<evidence type="ECO:0000256" key="1">
    <source>
        <dbReference type="ARBA" id="ARBA00001974"/>
    </source>
</evidence>
<evidence type="ECO:0000259" key="4">
    <source>
        <dbReference type="Pfam" id="PF03486"/>
    </source>
</evidence>
<evidence type="ECO:0000259" key="5">
    <source>
        <dbReference type="Pfam" id="PF22780"/>
    </source>
</evidence>
<sequence>MTQTPVVVVGGGAAGMMAALAARRAGAAVVLLEPNEKLGRKLYITGKGRCNLTNNTTPEGVLAHVTRNGRFLYSAVTRFPPAAVMEYFEALGVPLKTERGGRVFPCSDRAADVIDALFFALKKEGVVLRRGKAEELRLAQGRVVGVSLGEESLPAGAVILATGGLSYPATGSTGDGYRLAQSAGHTIVPPTPSLVPLEEAGDTCAQMQGLSLKNVTLTLKNQKKKVVFQEQGEMLFTHFGLSGPLVLSASAHANWSRDTYTAVLDLKPALEEEKLEARILRDIAQAPNKAFHNFLEGLLPRRMVPVMGARVDIAPDLPVNALTKAQRRRLVEAMKHFALPLAGPRPIREAIVTAGGVKTGEVDPGTMMSKKTAGLFFAGEILDLDAYTGGFNLQIAWCTGRAAGEGAARYSKEERE</sequence>
<feature type="domain" description="RsdA/BaiN/AoA(So)-like Rossmann fold-like" evidence="4">
    <location>
        <begin position="6"/>
        <end position="405"/>
    </location>
</feature>
<dbReference type="RefSeq" id="WP_117142691.1">
    <property type="nucleotide sequence ID" value="NZ_CAKXKJ010000001.1"/>
</dbReference>
<dbReference type="PRINTS" id="PR00411">
    <property type="entry name" value="PNDRDTASEI"/>
</dbReference>
<dbReference type="Gene3D" id="3.50.50.60">
    <property type="entry name" value="FAD/NAD(P)-binding domain"/>
    <property type="match status" value="1"/>
</dbReference>
<keyword evidence="7" id="KW-1185">Reference proteome</keyword>
<dbReference type="InterPro" id="IPR055178">
    <property type="entry name" value="RsdA/BaiN/AoA(So)-like_dom"/>
</dbReference>
<comment type="cofactor">
    <cofactor evidence="1">
        <name>FAD</name>
        <dbReference type="ChEBI" id="CHEBI:57692"/>
    </cofactor>
</comment>
<dbReference type="Proteomes" id="UP000260649">
    <property type="component" value="Unassembled WGS sequence"/>
</dbReference>
<dbReference type="Gene3D" id="1.10.8.260">
    <property type="entry name" value="HI0933 insert domain-like"/>
    <property type="match status" value="1"/>
</dbReference>
<dbReference type="PRINTS" id="PR00368">
    <property type="entry name" value="FADPNR"/>
</dbReference>
<dbReference type="InterPro" id="IPR036188">
    <property type="entry name" value="FAD/NAD-bd_sf"/>
</dbReference>
<organism evidence="6 7">
    <name type="scientific">Evtepia gabavorous</name>
    <dbReference type="NCBI Taxonomy" id="2211183"/>
    <lineage>
        <taxon>Bacteria</taxon>
        <taxon>Bacillati</taxon>
        <taxon>Bacillota</taxon>
        <taxon>Clostridia</taxon>
        <taxon>Eubacteriales</taxon>
        <taxon>Evtepia</taxon>
    </lineage>
</organism>
<dbReference type="Gene3D" id="2.40.30.10">
    <property type="entry name" value="Translation factors"/>
    <property type="match status" value="1"/>
</dbReference>
<dbReference type="InterPro" id="IPR057661">
    <property type="entry name" value="RsdA/BaiN/AoA(So)_Rossmann"/>
</dbReference>
<keyword evidence="3" id="KW-0274">FAD</keyword>
<dbReference type="SUPFAM" id="SSF160996">
    <property type="entry name" value="HI0933 insert domain-like"/>
    <property type="match status" value="1"/>
</dbReference>
<dbReference type="Pfam" id="PF22780">
    <property type="entry name" value="HI0933_like_1st"/>
    <property type="match status" value="1"/>
</dbReference>
<dbReference type="PANTHER" id="PTHR42887">
    <property type="entry name" value="OS12G0638800 PROTEIN"/>
    <property type="match status" value="1"/>
</dbReference>
<comment type="caution">
    <text evidence="6">The sequence shown here is derived from an EMBL/GenBank/DDBJ whole genome shotgun (WGS) entry which is preliminary data.</text>
</comment>
<dbReference type="NCBIfam" id="TIGR00275">
    <property type="entry name" value="aminoacetone oxidase family FAD-binding enzyme"/>
    <property type="match status" value="1"/>
</dbReference>
<dbReference type="Pfam" id="PF03486">
    <property type="entry name" value="HI0933_like"/>
    <property type="match status" value="1"/>
</dbReference>
<reference evidence="6 7" key="1">
    <citation type="submission" date="2018-07" db="EMBL/GenBank/DDBJ databases">
        <title>GABA Modulating Bacteria of the Human Gut Microbiota.</title>
        <authorList>
            <person name="Strandwitz P."/>
            <person name="Kim K.H."/>
            <person name="Terekhova D."/>
            <person name="Liu J.K."/>
            <person name="Sharma A."/>
            <person name="Levering J."/>
            <person name="Mcdonald D."/>
            <person name="Dietrich D."/>
            <person name="Ramadhar T.R."/>
            <person name="Lekbua A."/>
            <person name="Mroue N."/>
            <person name="Liston C."/>
            <person name="Stewart E.J."/>
            <person name="Dubin M.J."/>
            <person name="Zengler K."/>
            <person name="Knight R."/>
            <person name="Gilbert J.A."/>
            <person name="Clardy J."/>
            <person name="Lewis K."/>
        </authorList>
    </citation>
    <scope>NUCLEOTIDE SEQUENCE [LARGE SCALE GENOMIC DNA]</scope>
    <source>
        <strain evidence="6 7">KLE1738</strain>
    </source>
</reference>
<evidence type="ECO:0000313" key="6">
    <source>
        <dbReference type="EMBL" id="RFT05879.1"/>
    </source>
</evidence>
<accession>A0A3E2B1L6</accession>
<name>A0A3E2B1L6_9FIRM</name>
<dbReference type="GeneID" id="97996145"/>
<evidence type="ECO:0000313" key="7">
    <source>
        <dbReference type="Proteomes" id="UP000260649"/>
    </source>
</evidence>
<dbReference type="InterPro" id="IPR023166">
    <property type="entry name" value="BaiN-like_dom_sf"/>
</dbReference>
<dbReference type="SUPFAM" id="SSF51905">
    <property type="entry name" value="FAD/NAD(P)-binding domain"/>
    <property type="match status" value="1"/>
</dbReference>